<reference evidence="4" key="1">
    <citation type="journal article" date="2019" name="Int. J. Syst. Evol. Microbiol.">
        <title>The Global Catalogue of Microorganisms (GCM) 10K type strain sequencing project: providing services to taxonomists for standard genome sequencing and annotation.</title>
        <authorList>
            <consortium name="The Broad Institute Genomics Platform"/>
            <consortium name="The Broad Institute Genome Sequencing Center for Infectious Disease"/>
            <person name="Wu L."/>
            <person name="Ma J."/>
        </authorList>
    </citation>
    <scope>NUCLEOTIDE SEQUENCE [LARGE SCALE GENOMIC DNA]</scope>
    <source>
        <strain evidence="4">JCM 32305</strain>
    </source>
</reference>
<dbReference type="Proteomes" id="UP000654004">
    <property type="component" value="Unassembled WGS sequence"/>
</dbReference>
<comment type="caution">
    <text evidence="3">The sequence shown here is derived from an EMBL/GenBank/DDBJ whole genome shotgun (WGS) entry which is preliminary data.</text>
</comment>
<keyword evidence="1" id="KW-1133">Transmembrane helix</keyword>
<evidence type="ECO:0000313" key="3">
    <source>
        <dbReference type="EMBL" id="GGP75031.1"/>
    </source>
</evidence>
<feature type="domain" description="TIR" evidence="2">
    <location>
        <begin position="15"/>
        <end position="176"/>
    </location>
</feature>
<keyword evidence="4" id="KW-1185">Reference proteome</keyword>
<sequence length="984" mass="110757">MNFMPKVSKTNNQPSHYWAFISYSHKDKKWADWIHRALETYKIPKAYVGTQTAVGEIPNRLFPVFRDREELPTSSDLSSNINSALDSSKCLIVICSPNSAKSHWVNEEILEFKRRGKSNRILSIIIEGEPNTGLVDGVNAECFPQALRFIMESDGQLTDKSAEPIAADLRKNKDGLINAKLKLIAGIIGLPFDALRQRDQRRRQKQLAIIGLAVAVGLSVFTWLTAQWLFQRHEKLESQSQSLTRSSYYNLINNNIALGTAQLHAATNGKFASFTPQNPLDYFWLNRLRPLEEILTGLPQQSIVYWQNKAYFHSHEEKLLALPNQDIISWTITPKSQYLFVITESSATEWLVSSYTTDTLQPIGNYSIEKLERTDAVLTTVPKSDLALLQTTNDTSYLGGTMALLIALQTNSHSELVATRAGYINTYISNDCDSLLLESEQGTLTQLNLQRLDSKTNYLYFNDPNYKKDWQTSFNQQLSQQGFIFTKEKDLETGEPYIIKLNQNHSVQGTWDFAGNLLEYVKYLCPLTSRGESNYVSLADEIETDGNKKPAQSFRLEFPSVISEVDMWLSTLKPLTNPAPVELLEKLSEGFDSGTDSQETLDGMLSQLWEAAKQNQWEVNSWPEIDEYQTTRRLLLRAFLNQGGIPDVHANTLMSAVDFEFVQKDQRLYVLASYHAGNTDFRGKLVCSVNLQGIPKSQCFDTTIPQADFISSKPSLNKNILLYSSLKMMGSQSFEVLDLKFNSLVTPEQTPSGTVNTENIAINNAQTRLTAITEDSVWSYSRSNSGDFFKLEKVIPLVSKLDDIQAENWEENSQDSAIGGKKAIITEDAQIILADSLGSFQKIDLNTGISQWQIMLNTDSPITNQLHFFTDETQHFLVAYWQQGLQMFDLKSGLPLSSPVTFSALDGFTENNTDASVNNDTKMISIVMSTTGEVQFVKGDKLWIRPTPKLNRSSDIIHLTGRMGDYAEQGLTELPTTSADKADK</sequence>
<dbReference type="InterPro" id="IPR035897">
    <property type="entry name" value="Toll_tir_struct_dom_sf"/>
</dbReference>
<evidence type="ECO:0000256" key="1">
    <source>
        <dbReference type="SAM" id="Phobius"/>
    </source>
</evidence>
<keyword evidence="1" id="KW-0812">Transmembrane</keyword>
<dbReference type="Pfam" id="PF13676">
    <property type="entry name" value="TIR_2"/>
    <property type="match status" value="1"/>
</dbReference>
<evidence type="ECO:0000313" key="4">
    <source>
        <dbReference type="Proteomes" id="UP000654004"/>
    </source>
</evidence>
<dbReference type="EMBL" id="BMQW01000001">
    <property type="protein sequence ID" value="GGP75031.1"/>
    <property type="molecule type" value="Genomic_DNA"/>
</dbReference>
<accession>A0ABQ2QC84</accession>
<evidence type="ECO:0000259" key="2">
    <source>
        <dbReference type="PROSITE" id="PS50104"/>
    </source>
</evidence>
<dbReference type="SUPFAM" id="SSF52200">
    <property type="entry name" value="Toll/Interleukin receptor TIR domain"/>
    <property type="match status" value="1"/>
</dbReference>
<feature type="transmembrane region" description="Helical" evidence="1">
    <location>
        <begin position="207"/>
        <end position="230"/>
    </location>
</feature>
<organism evidence="3 4">
    <name type="scientific">Shewanella ulleungensis</name>
    <dbReference type="NCBI Taxonomy" id="2282699"/>
    <lineage>
        <taxon>Bacteria</taxon>
        <taxon>Pseudomonadati</taxon>
        <taxon>Pseudomonadota</taxon>
        <taxon>Gammaproteobacteria</taxon>
        <taxon>Alteromonadales</taxon>
        <taxon>Shewanellaceae</taxon>
        <taxon>Shewanella</taxon>
    </lineage>
</organism>
<name>A0ABQ2QC84_9GAMM</name>
<proteinExistence type="predicted"/>
<protein>
    <recommendedName>
        <fullName evidence="2">TIR domain-containing protein</fullName>
    </recommendedName>
</protein>
<dbReference type="InterPro" id="IPR000157">
    <property type="entry name" value="TIR_dom"/>
</dbReference>
<dbReference type="Gene3D" id="3.40.50.10140">
    <property type="entry name" value="Toll/interleukin-1 receptor homology (TIR) domain"/>
    <property type="match status" value="1"/>
</dbReference>
<gene>
    <name evidence="3" type="ORF">GCM10009410_03710</name>
</gene>
<dbReference type="PROSITE" id="PS50104">
    <property type="entry name" value="TIR"/>
    <property type="match status" value="1"/>
</dbReference>
<keyword evidence="1" id="KW-0472">Membrane</keyword>